<dbReference type="EMBL" id="PEIB01000001">
    <property type="protein sequence ID" value="RXJ74957.1"/>
    <property type="molecule type" value="Genomic_DNA"/>
</dbReference>
<protein>
    <recommendedName>
        <fullName evidence="10">Molybdopterin-synthase adenylyltransferase</fullName>
        <ecNumber evidence="9">2.7.7.80</ecNumber>
    </recommendedName>
    <alternativeName>
        <fullName evidence="13">MoaD protein adenylase</fullName>
    </alternativeName>
    <alternativeName>
        <fullName evidence="11">Molybdopterin-converting factor subunit 1 adenylase</fullName>
    </alternativeName>
    <alternativeName>
        <fullName evidence="12">Sulfur carrier protein MoaD adenylyltransferase</fullName>
    </alternativeName>
</protein>
<sequence>MDILSPEEELRYNRQILLRQFDFDGQEALKTSKVLMLGAGGLGCAAAQYLVAAGIGELTLIDDDVVELSNLQRQVLHSEQTIGQQKVESAKQSLEKLNPHVIIKPINKRLGNDVLSDLISTHDIVVDCSDNLPTRNQLNRLCFSTKTPLVSGAAIRTEGQLAVFTYQDNEPCYQCLSALFGEQSLSCVEAGVLAPVVGIIGTMQALETIKHLSSIGTHQTGKLMMFDAMSCQWQTLVLPKRPDCPTCKG</sequence>
<keyword evidence="16" id="KW-1185">Reference proteome</keyword>
<keyword evidence="4" id="KW-0547">Nucleotide-binding</keyword>
<evidence type="ECO:0000256" key="9">
    <source>
        <dbReference type="ARBA" id="ARBA00066884"/>
    </source>
</evidence>
<evidence type="ECO:0000256" key="1">
    <source>
        <dbReference type="ARBA" id="ARBA00005046"/>
    </source>
</evidence>
<evidence type="ECO:0000256" key="10">
    <source>
        <dbReference type="ARBA" id="ARBA00073635"/>
    </source>
</evidence>
<evidence type="ECO:0000256" key="4">
    <source>
        <dbReference type="ARBA" id="ARBA00022741"/>
    </source>
</evidence>
<evidence type="ECO:0000256" key="6">
    <source>
        <dbReference type="ARBA" id="ARBA00052218"/>
    </source>
</evidence>
<organism evidence="15 16">
    <name type="scientific">Veronia nyctiphanis</name>
    <dbReference type="NCBI Taxonomy" id="1278244"/>
    <lineage>
        <taxon>Bacteria</taxon>
        <taxon>Pseudomonadati</taxon>
        <taxon>Pseudomonadota</taxon>
        <taxon>Gammaproteobacteria</taxon>
        <taxon>Vibrionales</taxon>
        <taxon>Vibrionaceae</taxon>
        <taxon>Veronia</taxon>
    </lineage>
</organism>
<comment type="similarity">
    <text evidence="2">Belongs to the HesA/MoeB/ThiF family.</text>
</comment>
<evidence type="ECO:0000256" key="7">
    <source>
        <dbReference type="ARBA" id="ARBA00055169"/>
    </source>
</evidence>
<dbReference type="InterPro" id="IPR035985">
    <property type="entry name" value="Ubiquitin-activating_enz"/>
</dbReference>
<dbReference type="GO" id="GO:0008146">
    <property type="term" value="F:sulfotransferase activity"/>
    <property type="evidence" value="ECO:0007669"/>
    <property type="project" value="TreeGrafter"/>
</dbReference>
<dbReference type="NCBIfam" id="NF004281">
    <property type="entry name" value="PRK05690.1"/>
    <property type="match status" value="1"/>
</dbReference>
<evidence type="ECO:0000256" key="5">
    <source>
        <dbReference type="ARBA" id="ARBA00022840"/>
    </source>
</evidence>
<dbReference type="PANTHER" id="PTHR10953:SF194">
    <property type="entry name" value="MOLYBDOPTERIN-SYNTHASE ADENYLYLTRANSFERASE"/>
    <property type="match status" value="1"/>
</dbReference>
<dbReference type="EC" id="2.7.7.80" evidence="9"/>
<evidence type="ECO:0000256" key="3">
    <source>
        <dbReference type="ARBA" id="ARBA00022679"/>
    </source>
</evidence>
<dbReference type="FunFam" id="3.40.50.720:FF:000033">
    <property type="entry name" value="Adenylyltransferase and sulfurtransferase MOCS3"/>
    <property type="match status" value="1"/>
</dbReference>
<feature type="domain" description="THIF-type NAD/FAD binding fold" evidence="14">
    <location>
        <begin position="12"/>
        <end position="245"/>
    </location>
</feature>
<dbReference type="GO" id="GO:0061605">
    <property type="term" value="F:molybdopterin-synthase adenylyltransferase activity"/>
    <property type="evidence" value="ECO:0007669"/>
    <property type="project" value="UniProtKB-EC"/>
</dbReference>
<dbReference type="GO" id="GO:0008641">
    <property type="term" value="F:ubiquitin-like modifier activating enzyme activity"/>
    <property type="evidence" value="ECO:0007669"/>
    <property type="project" value="InterPro"/>
</dbReference>
<name>A0A4Q0YUJ1_9GAMM</name>
<dbReference type="GO" id="GO:0004792">
    <property type="term" value="F:thiosulfate-cyanide sulfurtransferase activity"/>
    <property type="evidence" value="ECO:0007669"/>
    <property type="project" value="TreeGrafter"/>
</dbReference>
<evidence type="ECO:0000256" key="13">
    <source>
        <dbReference type="ARBA" id="ARBA00078531"/>
    </source>
</evidence>
<dbReference type="Gene3D" id="3.40.50.720">
    <property type="entry name" value="NAD(P)-binding Rossmann-like Domain"/>
    <property type="match status" value="1"/>
</dbReference>
<dbReference type="PANTHER" id="PTHR10953">
    <property type="entry name" value="UBIQUITIN-ACTIVATING ENZYME E1"/>
    <property type="match status" value="1"/>
</dbReference>
<dbReference type="AlphaFoldDB" id="A0A4Q0YUJ1"/>
<dbReference type="NCBIfam" id="TIGR02355">
    <property type="entry name" value="moeB"/>
    <property type="match status" value="1"/>
</dbReference>
<comment type="pathway">
    <text evidence="1">Cofactor biosynthesis; molybdopterin biosynthesis.</text>
</comment>
<accession>A0A4Q0YUJ1</accession>
<dbReference type="OrthoDB" id="9804286at2"/>
<dbReference type="Pfam" id="PF00899">
    <property type="entry name" value="ThiF"/>
    <property type="match status" value="1"/>
</dbReference>
<dbReference type="SUPFAM" id="SSF69572">
    <property type="entry name" value="Activating enzymes of the ubiquitin-like proteins"/>
    <property type="match status" value="1"/>
</dbReference>
<reference evidence="15 16" key="1">
    <citation type="submission" date="2017-10" db="EMBL/GenBank/DDBJ databases">
        <title>Nyctiphanis sp. nov., isolated from the stomach of the euphausiid Nyctiphanes simplex (Hansen, 1911) in the Gulf of California.</title>
        <authorList>
            <person name="Gomez-Gil B."/>
            <person name="Aguilar-Mendez M."/>
            <person name="Lopez-Cortes A."/>
            <person name="Gomez-Gutierrez J."/>
            <person name="Roque A."/>
            <person name="Lang E."/>
            <person name="Gonzalez-Castillo A."/>
        </authorList>
    </citation>
    <scope>NUCLEOTIDE SEQUENCE [LARGE SCALE GENOMIC DNA]</scope>
    <source>
        <strain evidence="15 16">CAIM 600</strain>
    </source>
</reference>
<keyword evidence="3 15" id="KW-0808">Transferase</keyword>
<dbReference type="GO" id="GO:0006777">
    <property type="term" value="P:Mo-molybdopterin cofactor biosynthetic process"/>
    <property type="evidence" value="ECO:0007669"/>
    <property type="project" value="InterPro"/>
</dbReference>
<evidence type="ECO:0000256" key="2">
    <source>
        <dbReference type="ARBA" id="ARBA00009919"/>
    </source>
</evidence>
<dbReference type="Proteomes" id="UP000290287">
    <property type="component" value="Unassembled WGS sequence"/>
</dbReference>
<comment type="caution">
    <text evidence="15">The sequence shown here is derived from an EMBL/GenBank/DDBJ whole genome shotgun (WGS) entry which is preliminary data.</text>
</comment>
<dbReference type="InterPro" id="IPR012730">
    <property type="entry name" value="Mopterin_Synthase_Sase_MoeB"/>
</dbReference>
<evidence type="ECO:0000259" key="14">
    <source>
        <dbReference type="Pfam" id="PF00899"/>
    </source>
</evidence>
<comment type="function">
    <text evidence="7">Catalyzes the adenylation by ATP of the carboxyl group of the C-terminal glycine of sulfur carrier protein MoaD.</text>
</comment>
<dbReference type="GO" id="GO:0005829">
    <property type="term" value="C:cytosol"/>
    <property type="evidence" value="ECO:0007669"/>
    <property type="project" value="TreeGrafter"/>
</dbReference>
<evidence type="ECO:0000313" key="16">
    <source>
        <dbReference type="Proteomes" id="UP000290287"/>
    </source>
</evidence>
<dbReference type="InterPro" id="IPR045886">
    <property type="entry name" value="ThiF/MoeB/HesA"/>
</dbReference>
<keyword evidence="15" id="KW-0548">Nucleotidyltransferase</keyword>
<dbReference type="RefSeq" id="WP_129120843.1">
    <property type="nucleotide sequence ID" value="NZ_PEIB01000001.1"/>
</dbReference>
<evidence type="ECO:0000256" key="11">
    <source>
        <dbReference type="ARBA" id="ARBA00075110"/>
    </source>
</evidence>
<evidence type="ECO:0000313" key="15">
    <source>
        <dbReference type="EMBL" id="RXJ74957.1"/>
    </source>
</evidence>
<proteinExistence type="inferred from homology"/>
<dbReference type="InterPro" id="IPR000594">
    <property type="entry name" value="ThiF_NAD_FAD-bd"/>
</dbReference>
<dbReference type="GO" id="GO:0005524">
    <property type="term" value="F:ATP binding"/>
    <property type="evidence" value="ECO:0007669"/>
    <property type="project" value="UniProtKB-KW"/>
</dbReference>
<evidence type="ECO:0000256" key="8">
    <source>
        <dbReference type="ARBA" id="ARBA00063809"/>
    </source>
</evidence>
<keyword evidence="5" id="KW-0067">ATP-binding</keyword>
<comment type="catalytic activity">
    <reaction evidence="6">
        <text>[molybdopterin-synthase sulfur-carrier protein]-C-terminal Gly-Gly + ATP + H(+) = [molybdopterin-synthase sulfur-carrier protein]-C-terminal Gly-Gly-AMP + diphosphate</text>
        <dbReference type="Rhea" id="RHEA:43616"/>
        <dbReference type="Rhea" id="RHEA-COMP:12159"/>
        <dbReference type="Rhea" id="RHEA-COMP:12202"/>
        <dbReference type="ChEBI" id="CHEBI:15378"/>
        <dbReference type="ChEBI" id="CHEBI:30616"/>
        <dbReference type="ChEBI" id="CHEBI:33019"/>
        <dbReference type="ChEBI" id="CHEBI:90618"/>
        <dbReference type="ChEBI" id="CHEBI:90778"/>
        <dbReference type="EC" id="2.7.7.80"/>
    </reaction>
</comment>
<dbReference type="CDD" id="cd00757">
    <property type="entry name" value="ThiF_MoeB_HesA_family"/>
    <property type="match status" value="1"/>
</dbReference>
<gene>
    <name evidence="15" type="primary">moeB</name>
    <name evidence="15" type="ORF">CS022_01905</name>
</gene>
<comment type="subunit">
    <text evidence="8">Homodimer. Forms a stable heterotetrameric complex of 2 MoeB and 2 MoaD during adenylation of MoaD.</text>
</comment>
<evidence type="ECO:0000256" key="12">
    <source>
        <dbReference type="ARBA" id="ARBA00075328"/>
    </source>
</evidence>